<reference evidence="2" key="1">
    <citation type="journal article" date="2020" name="Nat. Commun.">
        <title>Genome sequence of the cluster root forming white lupin.</title>
        <authorList>
            <person name="Hufnagel B."/>
            <person name="Marques A."/>
            <person name="Soriano A."/>
            <person name="Marques L."/>
            <person name="Divol F."/>
            <person name="Doumas P."/>
            <person name="Sallet E."/>
            <person name="Mancinotti D."/>
            <person name="Carrere S."/>
            <person name="Marande W."/>
            <person name="Arribat S."/>
            <person name="Keller J."/>
            <person name="Huneau C."/>
            <person name="Blein T."/>
            <person name="Aime D."/>
            <person name="Laguerre M."/>
            <person name="Taylor J."/>
            <person name="Schubert V."/>
            <person name="Nelson M."/>
            <person name="Geu-Flores F."/>
            <person name="Crespi M."/>
            <person name="Gallardo-Guerrero K."/>
            <person name="Delaux P.-M."/>
            <person name="Salse J."/>
            <person name="Berges H."/>
            <person name="Guyot R."/>
            <person name="Gouzy J."/>
            <person name="Peret B."/>
        </authorList>
    </citation>
    <scope>NUCLEOTIDE SEQUENCE [LARGE SCALE GENOMIC DNA]</scope>
    <source>
        <strain evidence="2">cv. Amiga</strain>
    </source>
</reference>
<sequence length="55" mass="6186">MSIQTCCGMGKGCNRPARARVEYLFLWQVSHSAMKVLISLLIPSQNKKLAIFCRS</sequence>
<gene>
    <name evidence="1" type="ORF">Lalb_Chr01g0021811</name>
</gene>
<evidence type="ECO:0000313" key="1">
    <source>
        <dbReference type="EMBL" id="KAE9622107.1"/>
    </source>
</evidence>
<dbReference type="Proteomes" id="UP000447434">
    <property type="component" value="Chromosome 1"/>
</dbReference>
<evidence type="ECO:0000313" key="2">
    <source>
        <dbReference type="Proteomes" id="UP000447434"/>
    </source>
</evidence>
<accession>A0A6A4R801</accession>
<name>A0A6A4R801_LUPAL</name>
<proteinExistence type="predicted"/>
<keyword evidence="2" id="KW-1185">Reference proteome</keyword>
<protein>
    <submittedName>
        <fullName evidence="1">Uncharacterized protein</fullName>
    </submittedName>
</protein>
<comment type="caution">
    <text evidence="1">The sequence shown here is derived from an EMBL/GenBank/DDBJ whole genome shotgun (WGS) entry which is preliminary data.</text>
</comment>
<organism evidence="1 2">
    <name type="scientific">Lupinus albus</name>
    <name type="common">White lupine</name>
    <name type="synonym">Lupinus termis</name>
    <dbReference type="NCBI Taxonomy" id="3870"/>
    <lineage>
        <taxon>Eukaryota</taxon>
        <taxon>Viridiplantae</taxon>
        <taxon>Streptophyta</taxon>
        <taxon>Embryophyta</taxon>
        <taxon>Tracheophyta</taxon>
        <taxon>Spermatophyta</taxon>
        <taxon>Magnoliopsida</taxon>
        <taxon>eudicotyledons</taxon>
        <taxon>Gunneridae</taxon>
        <taxon>Pentapetalae</taxon>
        <taxon>rosids</taxon>
        <taxon>fabids</taxon>
        <taxon>Fabales</taxon>
        <taxon>Fabaceae</taxon>
        <taxon>Papilionoideae</taxon>
        <taxon>50 kb inversion clade</taxon>
        <taxon>genistoids sensu lato</taxon>
        <taxon>core genistoids</taxon>
        <taxon>Genisteae</taxon>
        <taxon>Lupinus</taxon>
    </lineage>
</organism>
<dbReference type="AlphaFoldDB" id="A0A6A4R801"/>
<dbReference type="EMBL" id="WOCE01000001">
    <property type="protein sequence ID" value="KAE9622107.1"/>
    <property type="molecule type" value="Genomic_DNA"/>
</dbReference>